<sequence>MSASDSPHGYEYPPNRYTHMQHDWDWDRNAAPSPADPLDAANDTPSFFDNLLNPALSDDPAFAYTRSAPYDMSSSRVQPGRLSNGYVDLTSPHVDLTTPDSPPRRRKRESPTPGPSSKRRKHEDGTAAERPSGKSPAKIEEIDLSQDDAMLDVLQKQREEAVKAQAKPEETVTTFNTFNCVICMDRPTDLTATACGHLFCHTCLMEALIAGENRTGPGEPKRSQCPVCRKSISRNRATDIIPLLLKKGLATQPRRKPDVIPAAAASKVQ</sequence>
<dbReference type="PROSITE" id="PS50089">
    <property type="entry name" value="ZF_RING_2"/>
    <property type="match status" value="1"/>
</dbReference>
<dbReference type="GO" id="GO:0008270">
    <property type="term" value="F:zinc ion binding"/>
    <property type="evidence" value="ECO:0007669"/>
    <property type="project" value="UniProtKB-KW"/>
</dbReference>
<evidence type="ECO:0000313" key="7">
    <source>
        <dbReference type="EMBL" id="KAF9693014.1"/>
    </source>
</evidence>
<keyword evidence="1" id="KW-0479">Metal-binding</keyword>
<comment type="caution">
    <text evidence="7">The sequence shown here is derived from an EMBL/GenBank/DDBJ whole genome shotgun (WGS) entry which is preliminary data.</text>
</comment>
<dbReference type="Proteomes" id="UP000651452">
    <property type="component" value="Unassembled WGS sequence"/>
</dbReference>
<feature type="compositionally biased region" description="Low complexity" evidence="5">
    <location>
        <begin position="30"/>
        <end position="43"/>
    </location>
</feature>
<dbReference type="GO" id="GO:0016567">
    <property type="term" value="P:protein ubiquitination"/>
    <property type="evidence" value="ECO:0007669"/>
    <property type="project" value="UniProtKB-UniPathway"/>
</dbReference>
<proteinExistence type="predicted"/>
<evidence type="ECO:0000256" key="4">
    <source>
        <dbReference type="PROSITE-ProRule" id="PRU00175"/>
    </source>
</evidence>
<evidence type="ECO:0000256" key="5">
    <source>
        <dbReference type="SAM" id="MobiDB-lite"/>
    </source>
</evidence>
<dbReference type="GO" id="GO:0061630">
    <property type="term" value="F:ubiquitin protein ligase activity"/>
    <property type="evidence" value="ECO:0007669"/>
    <property type="project" value="InterPro"/>
</dbReference>
<evidence type="ECO:0000256" key="1">
    <source>
        <dbReference type="ARBA" id="ARBA00022723"/>
    </source>
</evidence>
<dbReference type="InterPro" id="IPR049627">
    <property type="entry name" value="SLX8"/>
</dbReference>
<dbReference type="GO" id="GO:0140082">
    <property type="term" value="F:SUMO-ubiquitin ligase activity"/>
    <property type="evidence" value="ECO:0007669"/>
    <property type="project" value="TreeGrafter"/>
</dbReference>
<dbReference type="GO" id="GO:0006511">
    <property type="term" value="P:ubiquitin-dependent protein catabolic process"/>
    <property type="evidence" value="ECO:0007669"/>
    <property type="project" value="TreeGrafter"/>
</dbReference>
<keyword evidence="8" id="KW-1185">Reference proteome</keyword>
<feature type="region of interest" description="Disordered" evidence="5">
    <location>
        <begin position="1"/>
        <end position="20"/>
    </location>
</feature>
<dbReference type="AlphaFoldDB" id="A0A8H7IXN6"/>
<dbReference type="InterPro" id="IPR013083">
    <property type="entry name" value="Znf_RING/FYVE/PHD"/>
</dbReference>
<protein>
    <recommendedName>
        <fullName evidence="6">RING-type domain-containing protein</fullName>
    </recommendedName>
</protein>
<feature type="domain" description="RING-type" evidence="6">
    <location>
        <begin position="180"/>
        <end position="229"/>
    </location>
</feature>
<dbReference type="Gene3D" id="3.30.40.10">
    <property type="entry name" value="Zinc/RING finger domain, C3HC4 (zinc finger)"/>
    <property type="match status" value="1"/>
</dbReference>
<evidence type="ECO:0000256" key="3">
    <source>
        <dbReference type="ARBA" id="ARBA00022833"/>
    </source>
</evidence>
<accession>A0A8H7IXN6</accession>
<dbReference type="PROSITE" id="PS00518">
    <property type="entry name" value="ZF_RING_1"/>
    <property type="match status" value="1"/>
</dbReference>
<dbReference type="InterPro" id="IPR017907">
    <property type="entry name" value="Znf_RING_CS"/>
</dbReference>
<evidence type="ECO:0000259" key="6">
    <source>
        <dbReference type="PROSITE" id="PS50089"/>
    </source>
</evidence>
<name>A0A8H7IXN6_9PLEO</name>
<dbReference type="Pfam" id="PF13920">
    <property type="entry name" value="zf-C3HC4_3"/>
    <property type="match status" value="1"/>
</dbReference>
<evidence type="ECO:0000256" key="2">
    <source>
        <dbReference type="ARBA" id="ARBA00022771"/>
    </source>
</evidence>
<dbReference type="EMBL" id="RZGK01000017">
    <property type="protein sequence ID" value="KAF9693014.1"/>
    <property type="molecule type" value="Genomic_DNA"/>
</dbReference>
<reference evidence="7" key="2">
    <citation type="submission" date="2020-09" db="EMBL/GenBank/DDBJ databases">
        <title>Reference genome assembly for Australian Ascochyta lentis isolate Al4.</title>
        <authorList>
            <person name="Lee R.C."/>
            <person name="Farfan-Caceres L.M."/>
            <person name="Debler J.W."/>
            <person name="Williams A.H."/>
            <person name="Henares B.M."/>
        </authorList>
    </citation>
    <scope>NUCLEOTIDE SEQUENCE</scope>
    <source>
        <strain evidence="7">Al4</strain>
    </source>
</reference>
<reference evidence="7" key="1">
    <citation type="submission" date="2018-12" db="EMBL/GenBank/DDBJ databases">
        <authorList>
            <person name="Syme R.A."/>
            <person name="Farfan-Caceres L."/>
            <person name="Lichtenzveig J."/>
        </authorList>
    </citation>
    <scope>NUCLEOTIDE SEQUENCE</scope>
    <source>
        <strain evidence="7">Al4</strain>
    </source>
</reference>
<organism evidence="7 8">
    <name type="scientific">Ascochyta lentis</name>
    <dbReference type="NCBI Taxonomy" id="205686"/>
    <lineage>
        <taxon>Eukaryota</taxon>
        <taxon>Fungi</taxon>
        <taxon>Dikarya</taxon>
        <taxon>Ascomycota</taxon>
        <taxon>Pezizomycotina</taxon>
        <taxon>Dothideomycetes</taxon>
        <taxon>Pleosporomycetidae</taxon>
        <taxon>Pleosporales</taxon>
        <taxon>Pleosporineae</taxon>
        <taxon>Didymellaceae</taxon>
        <taxon>Ascochyta</taxon>
    </lineage>
</organism>
<dbReference type="SUPFAM" id="SSF57850">
    <property type="entry name" value="RING/U-box"/>
    <property type="match status" value="1"/>
</dbReference>
<feature type="region of interest" description="Disordered" evidence="5">
    <location>
        <begin position="26"/>
        <end position="140"/>
    </location>
</feature>
<dbReference type="GO" id="GO:0033768">
    <property type="term" value="C:SUMO-targeted ubiquitin ligase complex"/>
    <property type="evidence" value="ECO:0007669"/>
    <property type="project" value="TreeGrafter"/>
</dbReference>
<dbReference type="PANTHER" id="PTHR47094:SF1">
    <property type="entry name" value="RING-TYPE E3 UBIQUITIN TRANSFERASE"/>
    <property type="match status" value="1"/>
</dbReference>
<dbReference type="PANTHER" id="PTHR47094">
    <property type="entry name" value="ELFLESS, ISOFORM B"/>
    <property type="match status" value="1"/>
</dbReference>
<keyword evidence="3" id="KW-0862">Zinc</keyword>
<evidence type="ECO:0000313" key="8">
    <source>
        <dbReference type="Proteomes" id="UP000651452"/>
    </source>
</evidence>
<dbReference type="SMART" id="SM00184">
    <property type="entry name" value="RING"/>
    <property type="match status" value="1"/>
</dbReference>
<dbReference type="UniPathway" id="UPA00143"/>
<gene>
    <name evidence="7" type="ORF">EKO04_009321</name>
</gene>
<dbReference type="InterPro" id="IPR001841">
    <property type="entry name" value="Znf_RING"/>
</dbReference>
<keyword evidence="2 4" id="KW-0863">Zinc-finger</keyword>
<dbReference type="GO" id="GO:0032183">
    <property type="term" value="F:SUMO binding"/>
    <property type="evidence" value="ECO:0007669"/>
    <property type="project" value="TreeGrafter"/>
</dbReference>
<dbReference type="OrthoDB" id="6270329at2759"/>